<dbReference type="PANTHER" id="PTHR38420:SF1">
    <property type="entry name" value="PUTATIVE (AFU_ORTHOLOGUE AFUA_5G14690)-RELATED"/>
    <property type="match status" value="1"/>
</dbReference>
<protein>
    <recommendedName>
        <fullName evidence="6">Ap4A phosphorylase II</fullName>
    </recommendedName>
</protein>
<dbReference type="InterPro" id="IPR036265">
    <property type="entry name" value="HIT-like_sf"/>
</dbReference>
<evidence type="ECO:0000313" key="4">
    <source>
        <dbReference type="EMBL" id="QPH01077.1"/>
    </source>
</evidence>
<dbReference type="Pfam" id="PF19327">
    <property type="entry name" value="Ap4A_phos_N"/>
    <property type="match status" value="1"/>
</dbReference>
<dbReference type="AlphaFoldDB" id="A0A7S9PVY5"/>
<evidence type="ECO:0000259" key="2">
    <source>
        <dbReference type="Pfam" id="PF09830"/>
    </source>
</evidence>
<evidence type="ECO:0000313" key="5">
    <source>
        <dbReference type="Proteomes" id="UP000594364"/>
    </source>
</evidence>
<dbReference type="GO" id="GO:0009117">
    <property type="term" value="P:nucleotide metabolic process"/>
    <property type="evidence" value="ECO:0007669"/>
    <property type="project" value="InterPro"/>
</dbReference>
<dbReference type="EMBL" id="CP031387">
    <property type="protein sequence ID" value="QPH01077.1"/>
    <property type="molecule type" value="Genomic_DNA"/>
</dbReference>
<name>A0A7S9PVY5_EPIFF</name>
<dbReference type="InterPro" id="IPR009163">
    <property type="entry name" value="Ap4A_phos1/2"/>
</dbReference>
<dbReference type="GO" id="GO:0005524">
    <property type="term" value="F:ATP binding"/>
    <property type="evidence" value="ECO:0007669"/>
    <property type="project" value="InterPro"/>
</dbReference>
<organism evidence="4 5">
    <name type="scientific">Epichloe festucae (strain Fl1)</name>
    <dbReference type="NCBI Taxonomy" id="877507"/>
    <lineage>
        <taxon>Eukaryota</taxon>
        <taxon>Fungi</taxon>
        <taxon>Dikarya</taxon>
        <taxon>Ascomycota</taxon>
        <taxon>Pezizomycotina</taxon>
        <taxon>Sordariomycetes</taxon>
        <taxon>Hypocreomycetidae</taxon>
        <taxon>Hypocreales</taxon>
        <taxon>Clavicipitaceae</taxon>
        <taxon>Epichloe</taxon>
    </lineage>
</organism>
<accession>A0A7S9PVY5</accession>
<dbReference type="PANTHER" id="PTHR38420">
    <property type="entry name" value="AP-4-A PHOSPHORYLASE II"/>
    <property type="match status" value="1"/>
</dbReference>
<feature type="domain" description="ATP adenylyltransferase C-terminal" evidence="2">
    <location>
        <begin position="198"/>
        <end position="311"/>
    </location>
</feature>
<dbReference type="InterPro" id="IPR019200">
    <property type="entry name" value="ATP_adenylylTrfase_C"/>
</dbReference>
<feature type="region of interest" description="Disordered" evidence="1">
    <location>
        <begin position="59"/>
        <end position="86"/>
    </location>
</feature>
<dbReference type="SUPFAM" id="SSF54197">
    <property type="entry name" value="HIT-like"/>
    <property type="match status" value="1"/>
</dbReference>
<sequence>MLPESAHRTMDESSILSRFDDLVRSGAVRYDENQETIRHTAGGLTFRFVLTSALVDKPTLPSHSTQDDERSTQDDERLEVDGERRAGSDISTKGYEIGQVNSTHVLIANKFCYARPHLVLLTCDGHRRQHEPLEKSDLEAAWAVLTSMSSDYVAFYNCGRDGGCSRLHKHMQLLPKPDHSFADFLDADEDEDEAQPAAVPFHWFYKRLTADDGSPAGLVRIYTELLAQATAVGHGLADHADTAPRDAACPHNLILTRRWMIVIPRRQAAVNEEAGVNALGMLGVIVVATKPEVDNWVRQGLTESLRKLGVPK</sequence>
<reference evidence="4 5" key="1">
    <citation type="journal article" date="2018" name="PLoS Genet.">
        <title>Repeat elements organise 3D genome structure and mediate transcription in the filamentous fungus Epichloe festucae.</title>
        <authorList>
            <person name="Winter D.J."/>
            <person name="Ganley A.R.D."/>
            <person name="Young C.A."/>
            <person name="Liachko I."/>
            <person name="Schardl C.L."/>
            <person name="Dupont P.Y."/>
            <person name="Berry D."/>
            <person name="Ram A."/>
            <person name="Scott B."/>
            <person name="Cox M.P."/>
        </authorList>
    </citation>
    <scope>NUCLEOTIDE SEQUENCE [LARGE SCALE GENOMIC DNA]</scope>
    <source>
        <strain evidence="4 5">Fl1</strain>
    </source>
</reference>
<evidence type="ECO:0008006" key="6">
    <source>
        <dbReference type="Google" id="ProtNLM"/>
    </source>
</evidence>
<dbReference type="Gene3D" id="3.30.428.70">
    <property type="match status" value="1"/>
</dbReference>
<evidence type="ECO:0000256" key="1">
    <source>
        <dbReference type="SAM" id="MobiDB-lite"/>
    </source>
</evidence>
<dbReference type="OrthoDB" id="10267950at2759"/>
<dbReference type="InterPro" id="IPR045759">
    <property type="entry name" value="Ap4A_phos1/2_N"/>
</dbReference>
<feature type="domain" description="Ap4A phosphorylase 1/2 N-terminal" evidence="3">
    <location>
        <begin position="97"/>
        <end position="177"/>
    </location>
</feature>
<dbReference type="Proteomes" id="UP000594364">
    <property type="component" value="Chromosome 3"/>
</dbReference>
<feature type="compositionally biased region" description="Basic and acidic residues" evidence="1">
    <location>
        <begin position="65"/>
        <end position="86"/>
    </location>
</feature>
<gene>
    <name evidence="4" type="ORF">C2857_005276</name>
</gene>
<dbReference type="Pfam" id="PF09830">
    <property type="entry name" value="ATP_transf"/>
    <property type="match status" value="1"/>
</dbReference>
<evidence type="ECO:0000259" key="3">
    <source>
        <dbReference type="Pfam" id="PF19327"/>
    </source>
</evidence>
<dbReference type="GO" id="GO:0003877">
    <property type="term" value="F:ATP:ADP adenylyltransferase activity"/>
    <property type="evidence" value="ECO:0007669"/>
    <property type="project" value="InterPro"/>
</dbReference>
<proteinExistence type="predicted"/>
<keyword evidence="5" id="KW-1185">Reference proteome</keyword>
<dbReference type="InterPro" id="IPR043171">
    <property type="entry name" value="Ap4A_phos1/2-like"/>
</dbReference>